<protein>
    <submittedName>
        <fullName evidence="8">Dihydrofolate synthase/folylpolyglutamate synthase</fullName>
        <ecNumber evidence="8">6.3.2.12</ecNumber>
        <ecNumber evidence="8">6.3.2.17</ecNumber>
    </submittedName>
</protein>
<evidence type="ECO:0000256" key="3">
    <source>
        <dbReference type="ARBA" id="ARBA00022723"/>
    </source>
</evidence>
<evidence type="ECO:0000256" key="5">
    <source>
        <dbReference type="ARBA" id="ARBA00022840"/>
    </source>
</evidence>
<dbReference type="PANTHER" id="PTHR11136">
    <property type="entry name" value="FOLYLPOLYGLUTAMATE SYNTHASE-RELATED"/>
    <property type="match status" value="1"/>
</dbReference>
<accession>A0ABV2JK57</accession>
<dbReference type="PIRSF" id="PIRSF001563">
    <property type="entry name" value="Folylpolyglu_synth"/>
    <property type="match status" value="1"/>
</dbReference>
<dbReference type="Pfam" id="PF08245">
    <property type="entry name" value="Mur_ligase_M"/>
    <property type="match status" value="1"/>
</dbReference>
<dbReference type="Proteomes" id="UP001549037">
    <property type="component" value="Unassembled WGS sequence"/>
</dbReference>
<dbReference type="GO" id="GO:0004326">
    <property type="term" value="F:tetrahydrofolylpolyglutamate synthase activity"/>
    <property type="evidence" value="ECO:0007669"/>
    <property type="project" value="UniProtKB-EC"/>
</dbReference>
<comment type="caution">
    <text evidence="8">The sequence shown here is derived from an EMBL/GenBank/DDBJ whole genome shotgun (WGS) entry which is preliminary data.</text>
</comment>
<evidence type="ECO:0000259" key="7">
    <source>
        <dbReference type="Pfam" id="PF08245"/>
    </source>
</evidence>
<keyword evidence="5" id="KW-0067">ATP-binding</keyword>
<evidence type="ECO:0000256" key="2">
    <source>
        <dbReference type="ARBA" id="ARBA00022598"/>
    </source>
</evidence>
<dbReference type="PANTHER" id="PTHR11136:SF0">
    <property type="entry name" value="DIHYDROFOLATE SYNTHETASE-RELATED"/>
    <property type="match status" value="1"/>
</dbReference>
<organism evidence="8 9">
    <name type="scientific">Streptococcus porcorum</name>
    <dbReference type="NCBI Taxonomy" id="701526"/>
    <lineage>
        <taxon>Bacteria</taxon>
        <taxon>Bacillati</taxon>
        <taxon>Bacillota</taxon>
        <taxon>Bacilli</taxon>
        <taxon>Lactobacillales</taxon>
        <taxon>Streptococcaceae</taxon>
        <taxon>Streptococcus</taxon>
    </lineage>
</organism>
<keyword evidence="2 8" id="KW-0436">Ligase</keyword>
<dbReference type="SUPFAM" id="SSF53623">
    <property type="entry name" value="MurD-like peptide ligases, catalytic domain"/>
    <property type="match status" value="1"/>
</dbReference>
<dbReference type="Gene3D" id="3.40.1190.10">
    <property type="entry name" value="Mur-like, catalytic domain"/>
    <property type="match status" value="1"/>
</dbReference>
<reference evidence="8 9" key="1">
    <citation type="submission" date="2024-06" db="EMBL/GenBank/DDBJ databases">
        <title>Genomic Encyclopedia of Type Strains, Phase IV (KMG-IV): sequencing the most valuable type-strain genomes for metagenomic binning, comparative biology and taxonomic classification.</title>
        <authorList>
            <person name="Goeker M."/>
        </authorList>
    </citation>
    <scope>NUCLEOTIDE SEQUENCE [LARGE SCALE GENOMIC DNA]</scope>
    <source>
        <strain evidence="8 9">DSM 28302</strain>
    </source>
</reference>
<dbReference type="NCBIfam" id="TIGR01499">
    <property type="entry name" value="folC"/>
    <property type="match status" value="1"/>
</dbReference>
<dbReference type="RefSeq" id="WP_354369815.1">
    <property type="nucleotide sequence ID" value="NZ_JBEPLN010000042.1"/>
</dbReference>
<evidence type="ECO:0000313" key="8">
    <source>
        <dbReference type="EMBL" id="MET3635111.1"/>
    </source>
</evidence>
<dbReference type="InterPro" id="IPR036565">
    <property type="entry name" value="Mur-like_cat_sf"/>
</dbReference>
<dbReference type="Gene3D" id="3.90.190.20">
    <property type="entry name" value="Mur ligase, C-terminal domain"/>
    <property type="match status" value="1"/>
</dbReference>
<proteinExistence type="inferred from homology"/>
<dbReference type="InterPro" id="IPR036615">
    <property type="entry name" value="Mur_ligase_C_dom_sf"/>
</dbReference>
<dbReference type="EMBL" id="JBEPLN010000042">
    <property type="protein sequence ID" value="MET3635111.1"/>
    <property type="molecule type" value="Genomic_DNA"/>
</dbReference>
<name>A0ABV2JK57_9STRE</name>
<evidence type="ECO:0000256" key="1">
    <source>
        <dbReference type="ARBA" id="ARBA00008276"/>
    </source>
</evidence>
<dbReference type="EC" id="6.3.2.12" evidence="8"/>
<evidence type="ECO:0000256" key="4">
    <source>
        <dbReference type="ARBA" id="ARBA00022741"/>
    </source>
</evidence>
<keyword evidence="6" id="KW-0460">Magnesium</keyword>
<dbReference type="SUPFAM" id="SSF53244">
    <property type="entry name" value="MurD-like peptide ligases, peptide-binding domain"/>
    <property type="match status" value="1"/>
</dbReference>
<dbReference type="EC" id="6.3.2.17" evidence="8"/>
<dbReference type="InterPro" id="IPR001645">
    <property type="entry name" value="Folylpolyglutamate_synth"/>
</dbReference>
<evidence type="ECO:0000256" key="6">
    <source>
        <dbReference type="ARBA" id="ARBA00022842"/>
    </source>
</evidence>
<gene>
    <name evidence="8" type="ORF">ABID28_001773</name>
</gene>
<keyword evidence="4" id="KW-0547">Nucleotide-binding</keyword>
<comment type="similarity">
    <text evidence="1">Belongs to the folylpolyglutamate synthase family.</text>
</comment>
<dbReference type="InterPro" id="IPR013221">
    <property type="entry name" value="Mur_ligase_cen"/>
</dbReference>
<keyword evidence="9" id="KW-1185">Reference proteome</keyword>
<dbReference type="GO" id="GO:0008841">
    <property type="term" value="F:dihydrofolate synthase activity"/>
    <property type="evidence" value="ECO:0007669"/>
    <property type="project" value="UniProtKB-EC"/>
</dbReference>
<sequence>MNYQETLNFIHSKRAKGRGTNLDRVRWCLEQLGNPQHQFPAVHIVGTNGKGSTTSYLQHIFTEAGYQVGTFTSPYITRFNERIAICGEEIPDADLTVLLNSILPMLENLKETTFGDITEFELVTILMFQYFAQKNVDIAFIEAGIGGLYDATNVFMPLAVICTSISLDHEDKLGKSHLSIAKHKIGVLKDHVPLIFGPVSNDVRQLFYNTAYNHDSLTFEAGQDFKLSKDTFTYHDIVISPIHLQLLGKHQKINASLAVMCSLILSENFPKISLKTIKQGLNNTKWPGRSELLRPNLLLDGAHNSDGIKQLITLLQDHYPSRKVKILFAGLGRKSLSPLLNVLSDYPLSVTSFDFFEAQPLNQYPDQFNKVEHFEDWYHEEEQETLFVVTGSLYFISEIRQKFIP</sequence>
<keyword evidence="3" id="KW-0479">Metal-binding</keyword>
<feature type="domain" description="Mur ligase central" evidence="7">
    <location>
        <begin position="45"/>
        <end position="261"/>
    </location>
</feature>
<evidence type="ECO:0000313" key="9">
    <source>
        <dbReference type="Proteomes" id="UP001549037"/>
    </source>
</evidence>